<dbReference type="PANTHER" id="PTHR33116:SF86">
    <property type="entry name" value="REVERSE TRANSCRIPTASE DOMAIN-CONTAINING PROTEIN"/>
    <property type="match status" value="1"/>
</dbReference>
<dbReference type="OrthoDB" id="1936608at2759"/>
<evidence type="ECO:0000313" key="2">
    <source>
        <dbReference type="EMBL" id="GMI87604.1"/>
    </source>
</evidence>
<dbReference type="SUPFAM" id="SSF56672">
    <property type="entry name" value="DNA/RNA polymerases"/>
    <property type="match status" value="1"/>
</dbReference>
<feature type="domain" description="Reverse transcriptase" evidence="1">
    <location>
        <begin position="1"/>
        <end position="176"/>
    </location>
</feature>
<accession>A0A9W7M4K1</accession>
<evidence type="ECO:0000313" key="3">
    <source>
        <dbReference type="Proteomes" id="UP001165190"/>
    </source>
</evidence>
<dbReference type="Pfam" id="PF00078">
    <property type="entry name" value="RVT_1"/>
    <property type="match status" value="1"/>
</dbReference>
<sequence>MSKAYDRVEWEFIELILIKMGFASSWVSRILHCVSSVSYSVVLNGIVGQKFIPLRGLRQGDPLSPFLFLICSERLSSLLRQAVGSVGVRIARGAPIVSHLFFADDSLIFGETSSHGAVVIQELLSVYASCSGQLINFEKSGIFFSVNSSEDNKADVRRILGISQGFNPEKYLGLPIVVGRNRRKAFTELKYKTWSWISNWCTWSLSQGGKEVLIKAVLQAIPVYTMSFFLLPKTFCKELE</sequence>
<evidence type="ECO:0000259" key="1">
    <source>
        <dbReference type="PROSITE" id="PS50878"/>
    </source>
</evidence>
<dbReference type="PANTHER" id="PTHR33116">
    <property type="entry name" value="REVERSE TRANSCRIPTASE ZINC-BINDING DOMAIN-CONTAINING PROTEIN-RELATED-RELATED"/>
    <property type="match status" value="1"/>
</dbReference>
<comment type="caution">
    <text evidence="2">The sequence shown here is derived from an EMBL/GenBank/DDBJ whole genome shotgun (WGS) entry which is preliminary data.</text>
</comment>
<gene>
    <name evidence="2" type="ORF">HRI_002429700</name>
</gene>
<dbReference type="Proteomes" id="UP001165190">
    <property type="component" value="Unassembled WGS sequence"/>
</dbReference>
<reference evidence="2" key="1">
    <citation type="submission" date="2023-05" db="EMBL/GenBank/DDBJ databases">
        <title>Genome and transcriptome analyses reveal genes involved in the formation of fine ridges on petal epidermal cells in Hibiscus trionum.</title>
        <authorList>
            <person name="Koshimizu S."/>
            <person name="Masuda S."/>
            <person name="Ishii T."/>
            <person name="Shirasu K."/>
            <person name="Hoshino A."/>
            <person name="Arita M."/>
        </authorList>
    </citation>
    <scope>NUCLEOTIDE SEQUENCE</scope>
    <source>
        <strain evidence="2">Hamamatsu line</strain>
    </source>
</reference>
<dbReference type="PROSITE" id="PS50878">
    <property type="entry name" value="RT_POL"/>
    <property type="match status" value="1"/>
</dbReference>
<dbReference type="AlphaFoldDB" id="A0A9W7M4K1"/>
<dbReference type="InterPro" id="IPR000477">
    <property type="entry name" value="RT_dom"/>
</dbReference>
<dbReference type="EMBL" id="BSYR01000022">
    <property type="protein sequence ID" value="GMI87604.1"/>
    <property type="molecule type" value="Genomic_DNA"/>
</dbReference>
<dbReference type="InterPro" id="IPR043502">
    <property type="entry name" value="DNA/RNA_pol_sf"/>
</dbReference>
<name>A0A9W7M4K1_HIBTR</name>
<proteinExistence type="predicted"/>
<keyword evidence="3" id="KW-1185">Reference proteome</keyword>
<protein>
    <recommendedName>
        <fullName evidence="1">Reverse transcriptase domain-containing protein</fullName>
    </recommendedName>
</protein>
<organism evidence="2 3">
    <name type="scientific">Hibiscus trionum</name>
    <name type="common">Flower of an hour</name>
    <dbReference type="NCBI Taxonomy" id="183268"/>
    <lineage>
        <taxon>Eukaryota</taxon>
        <taxon>Viridiplantae</taxon>
        <taxon>Streptophyta</taxon>
        <taxon>Embryophyta</taxon>
        <taxon>Tracheophyta</taxon>
        <taxon>Spermatophyta</taxon>
        <taxon>Magnoliopsida</taxon>
        <taxon>eudicotyledons</taxon>
        <taxon>Gunneridae</taxon>
        <taxon>Pentapetalae</taxon>
        <taxon>rosids</taxon>
        <taxon>malvids</taxon>
        <taxon>Malvales</taxon>
        <taxon>Malvaceae</taxon>
        <taxon>Malvoideae</taxon>
        <taxon>Hibiscus</taxon>
    </lineage>
</organism>